<reference evidence="3" key="1">
    <citation type="submission" date="2016-11" db="UniProtKB">
        <authorList>
            <consortium name="WormBaseParasite"/>
        </authorList>
    </citation>
    <scope>IDENTIFICATION</scope>
</reference>
<keyword evidence="2" id="KW-1185">Reference proteome</keyword>
<dbReference type="SUPFAM" id="SSF47459">
    <property type="entry name" value="HLH, helix-loop-helix DNA-binding domain"/>
    <property type="match status" value="1"/>
</dbReference>
<accession>A0A1I7URL0</accession>
<evidence type="ECO:0000313" key="3">
    <source>
        <dbReference type="WBParaSite" id="Csp11.Scaffold630.g18647.t1"/>
    </source>
</evidence>
<dbReference type="Pfam" id="PF00010">
    <property type="entry name" value="HLH"/>
    <property type="match status" value="1"/>
</dbReference>
<dbReference type="GO" id="GO:0046983">
    <property type="term" value="F:protein dimerization activity"/>
    <property type="evidence" value="ECO:0007669"/>
    <property type="project" value="InterPro"/>
</dbReference>
<dbReference type="AlphaFoldDB" id="A0A1I7URL0"/>
<dbReference type="InterPro" id="IPR036638">
    <property type="entry name" value="HLH_DNA-bd_sf"/>
</dbReference>
<dbReference type="InterPro" id="IPR011598">
    <property type="entry name" value="bHLH_dom"/>
</dbReference>
<evidence type="ECO:0000259" key="1">
    <source>
        <dbReference type="PROSITE" id="PS50888"/>
    </source>
</evidence>
<dbReference type="PROSITE" id="PS50888">
    <property type="entry name" value="BHLH"/>
    <property type="match status" value="1"/>
</dbReference>
<proteinExistence type="predicted"/>
<dbReference type="WBParaSite" id="Csp11.Scaffold630.g18647.t1">
    <property type="protein sequence ID" value="Csp11.Scaffold630.g18647.t1"/>
    <property type="gene ID" value="Csp11.Scaffold630.g18647"/>
</dbReference>
<protein>
    <submittedName>
        <fullName evidence="3">BHLH domain-containing protein</fullName>
    </submittedName>
</protein>
<evidence type="ECO:0000313" key="2">
    <source>
        <dbReference type="Proteomes" id="UP000095282"/>
    </source>
</evidence>
<dbReference type="Proteomes" id="UP000095282">
    <property type="component" value="Unplaced"/>
</dbReference>
<name>A0A1I7URL0_9PELO</name>
<organism evidence="2 3">
    <name type="scientific">Caenorhabditis tropicalis</name>
    <dbReference type="NCBI Taxonomy" id="1561998"/>
    <lineage>
        <taxon>Eukaryota</taxon>
        <taxon>Metazoa</taxon>
        <taxon>Ecdysozoa</taxon>
        <taxon>Nematoda</taxon>
        <taxon>Chromadorea</taxon>
        <taxon>Rhabditida</taxon>
        <taxon>Rhabditina</taxon>
        <taxon>Rhabditomorpha</taxon>
        <taxon>Rhabditoidea</taxon>
        <taxon>Rhabditidae</taxon>
        <taxon>Peloderinae</taxon>
        <taxon>Caenorhabditis</taxon>
    </lineage>
</organism>
<dbReference type="Gene3D" id="4.10.280.10">
    <property type="entry name" value="Helix-loop-helix DNA-binding domain"/>
    <property type="match status" value="1"/>
</dbReference>
<dbReference type="SMART" id="SM00353">
    <property type="entry name" value="HLH"/>
    <property type="match status" value="1"/>
</dbReference>
<feature type="domain" description="BHLH" evidence="1">
    <location>
        <begin position="1"/>
        <end position="48"/>
    </location>
</feature>
<sequence>MRDKKRHTDINDMFDTLKSLLPGVPLSRKKEMTKLQSLLLAIEYIKYLENNLREDSKVPSVSEFKKIAFMILCMRSNHEQIKLEMELEKPRNQNRNLLKTNRKMKMFLSVSISKTRNLVMK</sequence>